<keyword evidence="1" id="KW-1133">Transmembrane helix</keyword>
<comment type="caution">
    <text evidence="2">The sequence shown here is derived from an EMBL/GenBank/DDBJ whole genome shotgun (WGS) entry which is preliminary data.</text>
</comment>
<sequence>MNVKSKRVQFLIFIFIISSVILPLDYNRSKKITSEAEIQERIHSSAQQSGTTQWINNPNFKSPIEPIWFWKNGSLGDNSDMDGNTTTGQANIRVLGDSKTFTVVSGTINSSTSLGWKRFRNGGYQFPNIDEIRSYGGFVYHEWADDANQAPSVHWKTNVSVPIDMSDYVITSASLEVIVNATVSSNVDTPNDDGSWTNFAIGDSVTFYTQISDLGYNAPIYTVASNKTKYLGQQNATQPTILTIDNSPLETVNEIDLITALNSAFDKDPQHSNFTITAGIDIYSEDNLPGIDIDTFNELIIKNITLTFTVKKKIDQNTKVSWNQIGNKISGGSFQIINASFNFKYKVSKAWLSSAPLSEIKFYINNKSHPQGTFKLNSVPTSFQYAKPGGFDVTNLISTDVNISTSIEVFLKDSFELNETLLISIANVTLNISYIETFPDYNSDFRLFLNKENKTSNPIIQVPINNPLNISLKYINQSKNHIAGATVQLEGKVPKTLEENFTFKQYDATIDTSDLGIGISILTVVAQKNNYETKNIQIFVEVIERPTWLRLFVDGDLKNDNNTISSKFNEPINITIYYRDNETSNHISGASINLLGIGPLNELNSQYNLTLNTANLDKGINVFTVFAQLTNYTPQSIQFFIEVFDRETELLLFVNSEQKFESDAVHVQINELINITVYYRDLLTQTYITGASVTLLGINSLTEIDNRYNITINTIDLNLGTNIFTILSQLTKFESLTIQFFIEVIERAPLFNLFINGENKTSDPVFVLPISSNLNITIKYFDNQTGFHISGALIQLIGEGLLTTITENSALTQYSIVLNTSDLKIGIKLFTIFAQATDYQDLTSDIRITVSRISTSINTVTGESLLNAKSGQNFWLKVFLNNTDFGGIIKGATISLLWEFGLEELTDFDNDGVYEISLKNVKAGSHIITITAFVGDLYELETYEIVLNVIVESDLDLTWIVIGLTGGIMGLVSVFISYQKYFKYPRIVRKVRKLRKNIKKGKKTKPLLISKRKDIITNNLQDAIQILTLETLDPKKNDTKLNSFAVKDDEKNVKKGEIPPNK</sequence>
<proteinExistence type="predicted"/>
<feature type="transmembrane region" description="Helical" evidence="1">
    <location>
        <begin position="957"/>
        <end position="978"/>
    </location>
</feature>
<evidence type="ECO:0000256" key="1">
    <source>
        <dbReference type="SAM" id="Phobius"/>
    </source>
</evidence>
<evidence type="ECO:0000313" key="2">
    <source>
        <dbReference type="EMBL" id="KKN33194.1"/>
    </source>
</evidence>
<organism evidence="2">
    <name type="scientific">marine sediment metagenome</name>
    <dbReference type="NCBI Taxonomy" id="412755"/>
    <lineage>
        <taxon>unclassified sequences</taxon>
        <taxon>metagenomes</taxon>
        <taxon>ecological metagenomes</taxon>
    </lineage>
</organism>
<keyword evidence="1" id="KW-0812">Transmembrane</keyword>
<gene>
    <name evidence="2" type="ORF">LCGC14_0806240</name>
</gene>
<protein>
    <submittedName>
        <fullName evidence="2">Uncharacterized protein</fullName>
    </submittedName>
</protein>
<keyword evidence="1" id="KW-0472">Membrane</keyword>
<reference evidence="2" key="1">
    <citation type="journal article" date="2015" name="Nature">
        <title>Complex archaea that bridge the gap between prokaryotes and eukaryotes.</title>
        <authorList>
            <person name="Spang A."/>
            <person name="Saw J.H."/>
            <person name="Jorgensen S.L."/>
            <person name="Zaremba-Niedzwiedzka K."/>
            <person name="Martijn J."/>
            <person name="Lind A.E."/>
            <person name="van Eijk R."/>
            <person name="Schleper C."/>
            <person name="Guy L."/>
            <person name="Ettema T.J."/>
        </authorList>
    </citation>
    <scope>NUCLEOTIDE SEQUENCE</scope>
</reference>
<dbReference type="AlphaFoldDB" id="A0A0F9PSM8"/>
<accession>A0A0F9PSM8</accession>
<name>A0A0F9PSM8_9ZZZZ</name>
<dbReference type="EMBL" id="LAZR01002196">
    <property type="protein sequence ID" value="KKN33194.1"/>
    <property type="molecule type" value="Genomic_DNA"/>
</dbReference>